<keyword evidence="3" id="KW-1185">Reference proteome</keyword>
<dbReference type="Gene3D" id="3.30.70.100">
    <property type="match status" value="1"/>
</dbReference>
<evidence type="ECO:0000313" key="2">
    <source>
        <dbReference type="EMBL" id="ROP42609.1"/>
    </source>
</evidence>
<feature type="domain" description="HMA" evidence="1">
    <location>
        <begin position="15"/>
        <end position="78"/>
    </location>
</feature>
<comment type="caution">
    <text evidence="2">The sequence shown here is derived from an EMBL/GenBank/DDBJ whole genome shotgun (WGS) entry which is preliminary data.</text>
</comment>
<evidence type="ECO:0000313" key="3">
    <source>
        <dbReference type="Proteomes" id="UP000268727"/>
    </source>
</evidence>
<dbReference type="Proteomes" id="UP000268727">
    <property type="component" value="Unassembled WGS sequence"/>
</dbReference>
<dbReference type="EMBL" id="RJKM01000001">
    <property type="protein sequence ID" value="ROP42609.1"/>
    <property type="molecule type" value="Genomic_DNA"/>
</dbReference>
<organism evidence="2 3">
    <name type="scientific">Saccharothrix texasensis</name>
    <dbReference type="NCBI Taxonomy" id="103734"/>
    <lineage>
        <taxon>Bacteria</taxon>
        <taxon>Bacillati</taxon>
        <taxon>Actinomycetota</taxon>
        <taxon>Actinomycetes</taxon>
        <taxon>Pseudonocardiales</taxon>
        <taxon>Pseudonocardiaceae</taxon>
        <taxon>Saccharothrix</taxon>
    </lineage>
</organism>
<accession>A0A3N1HJE9</accession>
<dbReference type="CDD" id="cd00371">
    <property type="entry name" value="HMA"/>
    <property type="match status" value="1"/>
</dbReference>
<dbReference type="OrthoDB" id="9813965at2"/>
<dbReference type="InterPro" id="IPR036163">
    <property type="entry name" value="HMA_dom_sf"/>
</dbReference>
<dbReference type="AlphaFoldDB" id="A0A3N1HJE9"/>
<name>A0A3N1HJE9_9PSEU</name>
<dbReference type="GO" id="GO:0046872">
    <property type="term" value="F:metal ion binding"/>
    <property type="evidence" value="ECO:0007669"/>
    <property type="project" value="InterPro"/>
</dbReference>
<proteinExistence type="predicted"/>
<dbReference type="RefSeq" id="WP_123747526.1">
    <property type="nucleotide sequence ID" value="NZ_RJKM01000001.1"/>
</dbReference>
<sequence>MSEGNGALSDEARQAGLEFVVKGMSCEGCAASVTNAARRVPGVTRVKLDLDAATLRVVGTTDVEAVTTAVKNAGYVLERA</sequence>
<dbReference type="Pfam" id="PF00403">
    <property type="entry name" value="HMA"/>
    <property type="match status" value="1"/>
</dbReference>
<dbReference type="InterPro" id="IPR006121">
    <property type="entry name" value="HMA_dom"/>
</dbReference>
<dbReference type="PROSITE" id="PS50846">
    <property type="entry name" value="HMA_2"/>
    <property type="match status" value="1"/>
</dbReference>
<evidence type="ECO:0000259" key="1">
    <source>
        <dbReference type="PROSITE" id="PS50846"/>
    </source>
</evidence>
<reference evidence="2 3" key="1">
    <citation type="submission" date="2018-11" db="EMBL/GenBank/DDBJ databases">
        <title>Sequencing the genomes of 1000 actinobacteria strains.</title>
        <authorList>
            <person name="Klenk H.-P."/>
        </authorList>
    </citation>
    <scope>NUCLEOTIDE SEQUENCE [LARGE SCALE GENOMIC DNA]</scope>
    <source>
        <strain evidence="2 3">DSM 44231</strain>
    </source>
</reference>
<protein>
    <submittedName>
        <fullName evidence="2">Copper chaperone</fullName>
    </submittedName>
</protein>
<gene>
    <name evidence="2" type="ORF">EDD40_8116</name>
</gene>
<dbReference type="SUPFAM" id="SSF55008">
    <property type="entry name" value="HMA, heavy metal-associated domain"/>
    <property type="match status" value="1"/>
</dbReference>